<dbReference type="PANTHER" id="PTHR33129:SF3">
    <property type="entry name" value="HOT SPOT (RHS) PROTEIN, PUTATIVE-RELATED"/>
    <property type="match status" value="1"/>
</dbReference>
<dbReference type="Proteomes" id="UP000313359">
    <property type="component" value="Unassembled WGS sequence"/>
</dbReference>
<sequence length="479" mass="54492">MNPPFSTASQRSSTDPFAYLSLDLLDDVQKLIQLNAADEESWTWSPGDREHWKPAQQAWQAFTSKWQDATEIGVLDEHNSLVLDISPIDRLFATAMPRILVRDCYQEAYAHVWYQALVFRDRGVIFTGEPGTGKSLFLWYLLVCLLQKRQVVLLNLESKSPLLFYHGRVYTAQSCSSLPETSCGFIWSLLDPHSGSSPPGSTDGPVFPVQASTPDEDLYREWRIRREALLTAFPLWSREEVDKGLRLQWGYPKFMERLRGLVENWPGQQPSETRCTLAFPYNGIRALLQKCCADQGVTSPSSAEDAFRFLLDAVIQHFGRAPRDVYFGLMDFTSLDISYREAQPWWCDQLRDIVTARAQYQRHLEAADYVICMVPESKVGEPVRWTFDFKSPVMARRVVELLVERESEDKIREMVSSFSSLPSGVNGKPLAKWFSRHSFDMNAVEVALYSIGDVDAPPLSSTSMKGGAVGRRTREMISL</sequence>
<evidence type="ECO:0000313" key="2">
    <source>
        <dbReference type="Proteomes" id="UP000313359"/>
    </source>
</evidence>
<accession>A0A5C2S0L9</accession>
<organism evidence="1 2">
    <name type="scientific">Lentinus tigrinus ALCF2SS1-6</name>
    <dbReference type="NCBI Taxonomy" id="1328759"/>
    <lineage>
        <taxon>Eukaryota</taxon>
        <taxon>Fungi</taxon>
        <taxon>Dikarya</taxon>
        <taxon>Basidiomycota</taxon>
        <taxon>Agaricomycotina</taxon>
        <taxon>Agaricomycetes</taxon>
        <taxon>Polyporales</taxon>
        <taxon>Polyporaceae</taxon>
        <taxon>Lentinus</taxon>
    </lineage>
</organism>
<reference evidence="1" key="1">
    <citation type="journal article" date="2018" name="Genome Biol. Evol.">
        <title>Genomics and development of Lentinus tigrinus, a white-rot wood-decaying mushroom with dimorphic fruiting bodies.</title>
        <authorList>
            <person name="Wu B."/>
            <person name="Xu Z."/>
            <person name="Knudson A."/>
            <person name="Carlson A."/>
            <person name="Chen N."/>
            <person name="Kovaka S."/>
            <person name="LaButti K."/>
            <person name="Lipzen A."/>
            <person name="Pennachio C."/>
            <person name="Riley R."/>
            <person name="Schakwitz W."/>
            <person name="Umezawa K."/>
            <person name="Ohm R.A."/>
            <person name="Grigoriev I.V."/>
            <person name="Nagy L.G."/>
            <person name="Gibbons J."/>
            <person name="Hibbett D."/>
        </authorList>
    </citation>
    <scope>NUCLEOTIDE SEQUENCE [LARGE SCALE GENOMIC DNA]</scope>
    <source>
        <strain evidence="1">ALCF2SS1-6</strain>
    </source>
</reference>
<dbReference type="PANTHER" id="PTHR33129">
    <property type="entry name" value="PROTEIN KINASE DOMAIN-CONTAINING PROTEIN-RELATED"/>
    <property type="match status" value="1"/>
</dbReference>
<name>A0A5C2S0L9_9APHY</name>
<gene>
    <name evidence="1" type="ORF">L227DRAFT_246469</name>
</gene>
<dbReference type="OrthoDB" id="2758819at2759"/>
<dbReference type="EMBL" id="ML122285">
    <property type="protein sequence ID" value="RPD56860.1"/>
    <property type="molecule type" value="Genomic_DNA"/>
</dbReference>
<keyword evidence="2" id="KW-1185">Reference proteome</keyword>
<dbReference type="AlphaFoldDB" id="A0A5C2S0L9"/>
<protein>
    <submittedName>
        <fullName evidence="1">Uncharacterized protein</fullName>
    </submittedName>
</protein>
<proteinExistence type="predicted"/>
<dbReference type="InterPro" id="IPR052980">
    <property type="entry name" value="Crinkler_effector"/>
</dbReference>
<evidence type="ECO:0000313" key="1">
    <source>
        <dbReference type="EMBL" id="RPD56860.1"/>
    </source>
</evidence>